<reference evidence="2" key="1">
    <citation type="journal article" date="2017" name="Nature">
        <title>The sunflower genome provides insights into oil metabolism, flowering and Asterid evolution.</title>
        <authorList>
            <person name="Badouin H."/>
            <person name="Gouzy J."/>
            <person name="Grassa C.J."/>
            <person name="Murat F."/>
            <person name="Staton S.E."/>
            <person name="Cottret L."/>
            <person name="Lelandais-Briere C."/>
            <person name="Owens G.L."/>
            <person name="Carrere S."/>
            <person name="Mayjonade B."/>
            <person name="Legrand L."/>
            <person name="Gill N."/>
            <person name="Kane N.C."/>
            <person name="Bowers J.E."/>
            <person name="Hubner S."/>
            <person name="Bellec A."/>
            <person name="Berard A."/>
            <person name="Berges H."/>
            <person name="Blanchet N."/>
            <person name="Boniface M.C."/>
            <person name="Brunel D."/>
            <person name="Catrice O."/>
            <person name="Chaidir N."/>
            <person name="Claudel C."/>
            <person name="Donnadieu C."/>
            <person name="Faraut T."/>
            <person name="Fievet G."/>
            <person name="Helmstetter N."/>
            <person name="King M."/>
            <person name="Knapp S.J."/>
            <person name="Lai Z."/>
            <person name="Le Paslier M.C."/>
            <person name="Lippi Y."/>
            <person name="Lorenzon L."/>
            <person name="Mandel J.R."/>
            <person name="Marage G."/>
            <person name="Marchand G."/>
            <person name="Marquand E."/>
            <person name="Bret-Mestries E."/>
            <person name="Morien E."/>
            <person name="Nambeesan S."/>
            <person name="Nguyen T."/>
            <person name="Pegot-Espagnet P."/>
            <person name="Pouilly N."/>
            <person name="Raftis F."/>
            <person name="Sallet E."/>
            <person name="Schiex T."/>
            <person name="Thomas J."/>
            <person name="Vandecasteele C."/>
            <person name="Vares D."/>
            <person name="Vear F."/>
            <person name="Vautrin S."/>
            <person name="Crespi M."/>
            <person name="Mangin B."/>
            <person name="Burke J.M."/>
            <person name="Salse J."/>
            <person name="Munos S."/>
            <person name="Vincourt P."/>
            <person name="Rieseberg L.H."/>
            <person name="Langlade N.B."/>
        </authorList>
    </citation>
    <scope>NUCLEOTIDE SEQUENCE</scope>
    <source>
        <tissue evidence="2">Leaves</tissue>
    </source>
</reference>
<dbReference type="Gramene" id="mRNA:HanXRQr2_Chr07g0304781">
    <property type="protein sequence ID" value="CDS:HanXRQr2_Chr07g0304781.1"/>
    <property type="gene ID" value="HanXRQr2_Chr07g0304781"/>
</dbReference>
<dbReference type="PANTHER" id="PTHR33116">
    <property type="entry name" value="REVERSE TRANSCRIPTASE ZINC-BINDING DOMAIN-CONTAINING PROTEIN-RELATED-RELATED"/>
    <property type="match status" value="1"/>
</dbReference>
<keyword evidence="2" id="KW-0548">Nucleotidyltransferase</keyword>
<organism evidence="2 3">
    <name type="scientific">Helianthus annuus</name>
    <name type="common">Common sunflower</name>
    <dbReference type="NCBI Taxonomy" id="4232"/>
    <lineage>
        <taxon>Eukaryota</taxon>
        <taxon>Viridiplantae</taxon>
        <taxon>Streptophyta</taxon>
        <taxon>Embryophyta</taxon>
        <taxon>Tracheophyta</taxon>
        <taxon>Spermatophyta</taxon>
        <taxon>Magnoliopsida</taxon>
        <taxon>eudicotyledons</taxon>
        <taxon>Gunneridae</taxon>
        <taxon>Pentapetalae</taxon>
        <taxon>asterids</taxon>
        <taxon>campanulids</taxon>
        <taxon>Asterales</taxon>
        <taxon>Asteraceae</taxon>
        <taxon>Asteroideae</taxon>
        <taxon>Heliantheae alliance</taxon>
        <taxon>Heliantheae</taxon>
        <taxon>Helianthus</taxon>
    </lineage>
</organism>
<dbReference type="PANTHER" id="PTHR33116:SF77">
    <property type="entry name" value="RNA-DIRECTED DNA POLYMERASE"/>
    <property type="match status" value="1"/>
</dbReference>
<evidence type="ECO:0000313" key="3">
    <source>
        <dbReference type="Proteomes" id="UP000215914"/>
    </source>
</evidence>
<protein>
    <submittedName>
        <fullName evidence="2">Reverse transcriptase zinc-binding domain-containing protein</fullName>
    </submittedName>
</protein>
<keyword evidence="2" id="KW-0695">RNA-directed DNA polymerase</keyword>
<evidence type="ECO:0000313" key="2">
    <source>
        <dbReference type="EMBL" id="KAF5799462.1"/>
    </source>
</evidence>
<name>A0A9K3NGF6_HELAN</name>
<dbReference type="Proteomes" id="UP000215914">
    <property type="component" value="Unassembled WGS sequence"/>
</dbReference>
<dbReference type="InterPro" id="IPR026960">
    <property type="entry name" value="RVT-Znf"/>
</dbReference>
<feature type="domain" description="Reverse transcriptase zinc-binding" evidence="1">
    <location>
        <begin position="131"/>
        <end position="216"/>
    </location>
</feature>
<evidence type="ECO:0000259" key="1">
    <source>
        <dbReference type="Pfam" id="PF13966"/>
    </source>
</evidence>
<dbReference type="AlphaFoldDB" id="A0A9K3NGF6"/>
<keyword evidence="3" id="KW-1185">Reference proteome</keyword>
<reference evidence="2" key="2">
    <citation type="submission" date="2020-06" db="EMBL/GenBank/DDBJ databases">
        <title>Helianthus annuus Genome sequencing and assembly Release 2.</title>
        <authorList>
            <person name="Gouzy J."/>
            <person name="Langlade N."/>
            <person name="Munos S."/>
        </authorList>
    </citation>
    <scope>NUCLEOTIDE SEQUENCE</scope>
    <source>
        <tissue evidence="2">Leaves</tissue>
    </source>
</reference>
<comment type="caution">
    <text evidence="2">The sequence shown here is derived from an EMBL/GenBank/DDBJ whole genome shotgun (WGS) entry which is preliminary data.</text>
</comment>
<keyword evidence="2" id="KW-0808">Transferase</keyword>
<proteinExistence type="predicted"/>
<accession>A0A9K3NGF6</accession>
<gene>
    <name evidence="2" type="ORF">HanXRQr2_Chr07g0304781</name>
</gene>
<dbReference type="Pfam" id="PF13966">
    <property type="entry name" value="zf-RVT"/>
    <property type="match status" value="1"/>
</dbReference>
<sequence>MSLSKNWIPVIDSLKSRLNSWKALNLLFGGRLPLVKAVLGSLPVFFLSMFKAPIKIIGKWKGSGENKLCHVSDRIECVNDKIITPRWKWRRKKIMEVEKEEILELLDLLNLFHFGEETDKWTWRCDIIKGFSVQSARKCIEQTLHGQEEDICEWLSWVLIKINCFTWRLLQNSVPVAVNLCARGILSTSSYCVDWSDLLETVAHAFLECPFAMEVWRKVSVWARWDFTCFDNLEDMYHQIFVDASANSKNFLLCIMYMTIWTIWEERNDSVFRRLRKSANRAREDIISSLFNWICHRSKTEIKGWSEWVLYPLCIM</sequence>
<dbReference type="EMBL" id="MNCJ02000322">
    <property type="protein sequence ID" value="KAF5799462.1"/>
    <property type="molecule type" value="Genomic_DNA"/>
</dbReference>
<dbReference type="GO" id="GO:0003964">
    <property type="term" value="F:RNA-directed DNA polymerase activity"/>
    <property type="evidence" value="ECO:0007669"/>
    <property type="project" value="UniProtKB-KW"/>
</dbReference>